<dbReference type="PROSITE" id="PS50262">
    <property type="entry name" value="G_PROTEIN_RECEP_F1_2"/>
    <property type="match status" value="1"/>
</dbReference>
<gene>
    <name evidence="7" type="ORF">CUNI_LOCUS6103</name>
</gene>
<evidence type="ECO:0000313" key="7">
    <source>
        <dbReference type="EMBL" id="CAG5120545.1"/>
    </source>
</evidence>
<accession>A0A8S3YY18</accession>
<dbReference type="InterPro" id="IPR017452">
    <property type="entry name" value="GPCR_Rhodpsn_7TM"/>
</dbReference>
<evidence type="ECO:0000256" key="4">
    <source>
        <dbReference type="ARBA" id="ARBA00023136"/>
    </source>
</evidence>
<evidence type="ECO:0000256" key="1">
    <source>
        <dbReference type="ARBA" id="ARBA00004370"/>
    </source>
</evidence>
<keyword evidence="3 5" id="KW-1133">Transmembrane helix</keyword>
<protein>
    <recommendedName>
        <fullName evidence="6">G-protein coupled receptors family 1 profile domain-containing protein</fullName>
    </recommendedName>
</protein>
<organism evidence="7 8">
    <name type="scientific">Candidula unifasciata</name>
    <dbReference type="NCBI Taxonomy" id="100452"/>
    <lineage>
        <taxon>Eukaryota</taxon>
        <taxon>Metazoa</taxon>
        <taxon>Spiralia</taxon>
        <taxon>Lophotrochozoa</taxon>
        <taxon>Mollusca</taxon>
        <taxon>Gastropoda</taxon>
        <taxon>Heterobranchia</taxon>
        <taxon>Euthyneura</taxon>
        <taxon>Panpulmonata</taxon>
        <taxon>Eupulmonata</taxon>
        <taxon>Stylommatophora</taxon>
        <taxon>Helicina</taxon>
        <taxon>Helicoidea</taxon>
        <taxon>Geomitridae</taxon>
        <taxon>Candidula</taxon>
    </lineage>
</organism>
<dbReference type="PANTHER" id="PTHR46641">
    <property type="entry name" value="FMRFAMIDE RECEPTOR-RELATED"/>
    <property type="match status" value="1"/>
</dbReference>
<dbReference type="OrthoDB" id="6102892at2759"/>
<comment type="subcellular location">
    <subcellularLocation>
        <location evidence="1">Membrane</location>
    </subcellularLocation>
</comment>
<keyword evidence="4 5" id="KW-0472">Membrane</keyword>
<dbReference type="Proteomes" id="UP000678393">
    <property type="component" value="Unassembled WGS sequence"/>
</dbReference>
<feature type="transmembrane region" description="Helical" evidence="5">
    <location>
        <begin position="34"/>
        <end position="59"/>
    </location>
</feature>
<evidence type="ECO:0000256" key="5">
    <source>
        <dbReference type="SAM" id="Phobius"/>
    </source>
</evidence>
<reference evidence="7" key="1">
    <citation type="submission" date="2021-04" db="EMBL/GenBank/DDBJ databases">
        <authorList>
            <consortium name="Molecular Ecology Group"/>
        </authorList>
    </citation>
    <scope>NUCLEOTIDE SEQUENCE</scope>
</reference>
<dbReference type="Gene3D" id="1.20.1070.10">
    <property type="entry name" value="Rhodopsin 7-helix transmembrane proteins"/>
    <property type="match status" value="1"/>
</dbReference>
<dbReference type="SUPFAM" id="SSF81321">
    <property type="entry name" value="Family A G protein-coupled receptor-like"/>
    <property type="match status" value="1"/>
</dbReference>
<dbReference type="InterPro" id="IPR019430">
    <property type="entry name" value="7TM_GPCR_serpentine_rcpt_Srx"/>
</dbReference>
<comment type="caution">
    <text evidence="7">The sequence shown here is derived from an EMBL/GenBank/DDBJ whole genome shotgun (WGS) entry which is preliminary data.</text>
</comment>
<dbReference type="InterPro" id="IPR052954">
    <property type="entry name" value="GPCR-Ligand_Int"/>
</dbReference>
<feature type="domain" description="G-protein coupled receptors family 1 profile" evidence="6">
    <location>
        <begin position="50"/>
        <end position="158"/>
    </location>
</feature>
<dbReference type="Pfam" id="PF10328">
    <property type="entry name" value="7TM_GPCR_Srx"/>
    <property type="match status" value="1"/>
</dbReference>
<name>A0A8S3YY18_9EUPU</name>
<proteinExistence type="predicted"/>
<dbReference type="GO" id="GO:0016020">
    <property type="term" value="C:membrane"/>
    <property type="evidence" value="ECO:0007669"/>
    <property type="project" value="UniProtKB-SubCell"/>
</dbReference>
<dbReference type="PANTHER" id="PTHR46641:SF2">
    <property type="entry name" value="FMRFAMIDE RECEPTOR"/>
    <property type="match status" value="1"/>
</dbReference>
<evidence type="ECO:0000313" key="8">
    <source>
        <dbReference type="Proteomes" id="UP000678393"/>
    </source>
</evidence>
<keyword evidence="2 5" id="KW-0812">Transmembrane</keyword>
<dbReference type="EMBL" id="CAJHNH020000920">
    <property type="protein sequence ID" value="CAG5120545.1"/>
    <property type="molecule type" value="Genomic_DNA"/>
</dbReference>
<evidence type="ECO:0000256" key="3">
    <source>
        <dbReference type="ARBA" id="ARBA00022989"/>
    </source>
</evidence>
<dbReference type="AlphaFoldDB" id="A0A8S3YY18"/>
<evidence type="ECO:0000259" key="6">
    <source>
        <dbReference type="PROSITE" id="PS50262"/>
    </source>
</evidence>
<evidence type="ECO:0000256" key="2">
    <source>
        <dbReference type="ARBA" id="ARBA00022692"/>
    </source>
</evidence>
<keyword evidence="8" id="KW-1185">Reference proteome</keyword>
<sequence length="158" mass="17763">MIAENHTAPYRPVEIPYANYVPVIPISVKYIDKYIQPVIVSAIGAFGIFTNFLSICVFIKQGIKDCVSVCLISLSVTDLSSVMASFLAECIKINPNLEFDPIAIHHMLIRISGMFYHSSTLTTALLALERCLCVSWPIKFKDFFTLRRSLFAMVLITH</sequence>